<dbReference type="Proteomes" id="UP000230069">
    <property type="component" value="Unassembled WGS sequence"/>
</dbReference>
<name>A0A2G5EGG1_AQUCA</name>
<reference evidence="2 3" key="1">
    <citation type="submission" date="2017-09" db="EMBL/GenBank/DDBJ databases">
        <title>WGS assembly of Aquilegia coerulea Goldsmith.</title>
        <authorList>
            <person name="Hodges S."/>
            <person name="Kramer E."/>
            <person name="Nordborg M."/>
            <person name="Tomkins J."/>
            <person name="Borevitz J."/>
            <person name="Derieg N."/>
            <person name="Yan J."/>
            <person name="Mihaltcheva S."/>
            <person name="Hayes R.D."/>
            <person name="Rokhsar D."/>
        </authorList>
    </citation>
    <scope>NUCLEOTIDE SEQUENCE [LARGE SCALE GENOMIC DNA]</scope>
    <source>
        <strain evidence="3">cv. Goldsmith</strain>
    </source>
</reference>
<gene>
    <name evidence="2" type="ORF">AQUCO_00901011v1</name>
</gene>
<evidence type="ECO:0000256" key="1">
    <source>
        <dbReference type="SAM" id="Phobius"/>
    </source>
</evidence>
<accession>A0A2G5EGG1</accession>
<keyword evidence="3" id="KW-1185">Reference proteome</keyword>
<dbReference type="AlphaFoldDB" id="A0A2G5EGG1"/>
<evidence type="ECO:0000313" key="3">
    <source>
        <dbReference type="Proteomes" id="UP000230069"/>
    </source>
</evidence>
<evidence type="ECO:0000313" key="2">
    <source>
        <dbReference type="EMBL" id="PIA54819.1"/>
    </source>
</evidence>
<feature type="transmembrane region" description="Helical" evidence="1">
    <location>
        <begin position="23"/>
        <end position="46"/>
    </location>
</feature>
<sequence>MISLLLSRLIHRFWILGDYSLDFFFFFWFLWKELVMVLIVLVILCFEDDIMHITLQKRDKRVTLFL</sequence>
<protein>
    <submittedName>
        <fullName evidence="2">Uncharacterized protein</fullName>
    </submittedName>
</protein>
<keyword evidence="1" id="KW-0812">Transmembrane</keyword>
<dbReference type="EMBL" id="KZ305026">
    <property type="protein sequence ID" value="PIA54819.1"/>
    <property type="molecule type" value="Genomic_DNA"/>
</dbReference>
<dbReference type="InParanoid" id="A0A2G5EGG1"/>
<proteinExistence type="predicted"/>
<organism evidence="2 3">
    <name type="scientific">Aquilegia coerulea</name>
    <name type="common">Rocky mountain columbine</name>
    <dbReference type="NCBI Taxonomy" id="218851"/>
    <lineage>
        <taxon>Eukaryota</taxon>
        <taxon>Viridiplantae</taxon>
        <taxon>Streptophyta</taxon>
        <taxon>Embryophyta</taxon>
        <taxon>Tracheophyta</taxon>
        <taxon>Spermatophyta</taxon>
        <taxon>Magnoliopsida</taxon>
        <taxon>Ranunculales</taxon>
        <taxon>Ranunculaceae</taxon>
        <taxon>Thalictroideae</taxon>
        <taxon>Aquilegia</taxon>
    </lineage>
</organism>
<keyword evidence="1" id="KW-1133">Transmembrane helix</keyword>
<keyword evidence="1" id="KW-0472">Membrane</keyword>